<dbReference type="NCBIfam" id="TIGR00254">
    <property type="entry name" value="GGDEF"/>
    <property type="match status" value="1"/>
</dbReference>
<sequence>MDKEVLLVIDDNENDYLIIKRFLGDKYRIKYDNGQANPEVIMNTIKEVAPVCILLDYNLGGLQGIEMLKILQSDEEYKNISVIMLTNEIDPNIIVDCIKNNAENYLIKDDLGKNDLRLAVKRAITESKLNNKIEEQHKEIIRLSRIDDLTGLYNRRWFIEKVEEEIKRLNRSHNTISITIIDLDYFKLVNDNYGHLIGDEVLKIAGKIIAESVRSTDIVCRYGGDEFTLCLVEALDENMSNIINNQILILKKISQKIEKEINEYLKTAKYLKLSDVSSQRQYFRVTASVGTTFLSGKLVEFYDLFRIADQCLYLVKESGRNNIAYSDYNIQKPILINRKDCLND</sequence>
<proteinExistence type="predicted"/>
<keyword evidence="7" id="KW-1185">Reference proteome</keyword>
<dbReference type="Gene3D" id="3.30.70.270">
    <property type="match status" value="1"/>
</dbReference>
<dbReference type="PROSITE" id="PS50887">
    <property type="entry name" value="GGDEF"/>
    <property type="match status" value="1"/>
</dbReference>
<organism evidence="6 7">
    <name type="scientific">Clostridium grantii DSM 8605</name>
    <dbReference type="NCBI Taxonomy" id="1121316"/>
    <lineage>
        <taxon>Bacteria</taxon>
        <taxon>Bacillati</taxon>
        <taxon>Bacillota</taxon>
        <taxon>Clostridia</taxon>
        <taxon>Eubacteriales</taxon>
        <taxon>Clostridiaceae</taxon>
        <taxon>Clostridium</taxon>
    </lineage>
</organism>
<dbReference type="GO" id="GO:0052621">
    <property type="term" value="F:diguanylate cyclase activity"/>
    <property type="evidence" value="ECO:0007669"/>
    <property type="project" value="TreeGrafter"/>
</dbReference>
<dbReference type="GO" id="GO:0000160">
    <property type="term" value="P:phosphorelay signal transduction system"/>
    <property type="evidence" value="ECO:0007669"/>
    <property type="project" value="InterPro"/>
</dbReference>
<dbReference type="GO" id="GO:0005886">
    <property type="term" value="C:plasma membrane"/>
    <property type="evidence" value="ECO:0007669"/>
    <property type="project" value="TreeGrafter"/>
</dbReference>
<dbReference type="PANTHER" id="PTHR45138:SF9">
    <property type="entry name" value="DIGUANYLATE CYCLASE DGCM-RELATED"/>
    <property type="match status" value="1"/>
</dbReference>
<protein>
    <recommendedName>
        <fullName evidence="1">Stage 0 sporulation protein A homolog</fullName>
    </recommendedName>
</protein>
<dbReference type="InterPro" id="IPR029787">
    <property type="entry name" value="Nucleotide_cyclase"/>
</dbReference>
<dbReference type="SUPFAM" id="SSF52172">
    <property type="entry name" value="CheY-like"/>
    <property type="match status" value="1"/>
</dbReference>
<feature type="domain" description="Response regulatory" evidence="4">
    <location>
        <begin position="5"/>
        <end position="123"/>
    </location>
</feature>
<dbReference type="RefSeq" id="WP_073337539.1">
    <property type="nucleotide sequence ID" value="NZ_FQXM01000005.1"/>
</dbReference>
<dbReference type="CDD" id="cd00156">
    <property type="entry name" value="REC"/>
    <property type="match status" value="1"/>
</dbReference>
<dbReference type="Pfam" id="PF00990">
    <property type="entry name" value="GGDEF"/>
    <property type="match status" value="1"/>
</dbReference>
<gene>
    <name evidence="6" type="ORF">SAMN02745207_01215</name>
</gene>
<dbReference type="Proteomes" id="UP000184447">
    <property type="component" value="Unassembled WGS sequence"/>
</dbReference>
<dbReference type="InterPro" id="IPR050469">
    <property type="entry name" value="Diguanylate_Cyclase"/>
</dbReference>
<dbReference type="AlphaFoldDB" id="A0A1M5T5L6"/>
<feature type="modified residue" description="4-aspartylphosphate" evidence="3">
    <location>
        <position position="56"/>
    </location>
</feature>
<dbReference type="FunFam" id="3.30.70.270:FF:000001">
    <property type="entry name" value="Diguanylate cyclase domain protein"/>
    <property type="match status" value="1"/>
</dbReference>
<dbReference type="CDD" id="cd01949">
    <property type="entry name" value="GGDEF"/>
    <property type="match status" value="1"/>
</dbReference>
<dbReference type="GO" id="GO:0043709">
    <property type="term" value="P:cell adhesion involved in single-species biofilm formation"/>
    <property type="evidence" value="ECO:0007669"/>
    <property type="project" value="TreeGrafter"/>
</dbReference>
<dbReference type="EMBL" id="FQXM01000005">
    <property type="protein sequence ID" value="SHH46057.1"/>
    <property type="molecule type" value="Genomic_DNA"/>
</dbReference>
<dbReference type="GO" id="GO:1902201">
    <property type="term" value="P:negative regulation of bacterial-type flagellum-dependent cell motility"/>
    <property type="evidence" value="ECO:0007669"/>
    <property type="project" value="TreeGrafter"/>
</dbReference>
<evidence type="ECO:0000313" key="6">
    <source>
        <dbReference type="EMBL" id="SHH46057.1"/>
    </source>
</evidence>
<dbReference type="InterPro" id="IPR011006">
    <property type="entry name" value="CheY-like_superfamily"/>
</dbReference>
<dbReference type="InterPro" id="IPR043128">
    <property type="entry name" value="Rev_trsase/Diguanyl_cyclase"/>
</dbReference>
<evidence type="ECO:0000259" key="5">
    <source>
        <dbReference type="PROSITE" id="PS50887"/>
    </source>
</evidence>
<dbReference type="STRING" id="1121316.SAMN02745207_01215"/>
<dbReference type="SMART" id="SM00448">
    <property type="entry name" value="REC"/>
    <property type="match status" value="1"/>
</dbReference>
<comment type="function">
    <text evidence="2">May play the central regulatory role in sporulation. It may be an element of the effector pathway responsible for the activation of sporulation genes in response to nutritional stress. Spo0A may act in concert with spo0H (a sigma factor) to control the expression of some genes that are critical to the sporulation process.</text>
</comment>
<evidence type="ECO:0000313" key="7">
    <source>
        <dbReference type="Proteomes" id="UP000184447"/>
    </source>
</evidence>
<feature type="domain" description="GGDEF" evidence="5">
    <location>
        <begin position="174"/>
        <end position="328"/>
    </location>
</feature>
<dbReference type="PANTHER" id="PTHR45138">
    <property type="entry name" value="REGULATORY COMPONENTS OF SENSORY TRANSDUCTION SYSTEM"/>
    <property type="match status" value="1"/>
</dbReference>
<name>A0A1M5T5L6_9CLOT</name>
<evidence type="ECO:0000256" key="2">
    <source>
        <dbReference type="ARBA" id="ARBA00024867"/>
    </source>
</evidence>
<evidence type="ECO:0000259" key="4">
    <source>
        <dbReference type="PROSITE" id="PS50110"/>
    </source>
</evidence>
<evidence type="ECO:0000256" key="1">
    <source>
        <dbReference type="ARBA" id="ARBA00018672"/>
    </source>
</evidence>
<dbReference type="PROSITE" id="PS50110">
    <property type="entry name" value="RESPONSE_REGULATORY"/>
    <property type="match status" value="1"/>
</dbReference>
<accession>A0A1M5T5L6</accession>
<dbReference type="InterPro" id="IPR000160">
    <property type="entry name" value="GGDEF_dom"/>
</dbReference>
<dbReference type="Pfam" id="PF00072">
    <property type="entry name" value="Response_reg"/>
    <property type="match status" value="1"/>
</dbReference>
<keyword evidence="3" id="KW-0597">Phosphoprotein</keyword>
<evidence type="ECO:0000256" key="3">
    <source>
        <dbReference type="PROSITE-ProRule" id="PRU00169"/>
    </source>
</evidence>
<dbReference type="InterPro" id="IPR001789">
    <property type="entry name" value="Sig_transdc_resp-reg_receiver"/>
</dbReference>
<dbReference type="SMART" id="SM00267">
    <property type="entry name" value="GGDEF"/>
    <property type="match status" value="1"/>
</dbReference>
<reference evidence="6 7" key="1">
    <citation type="submission" date="2016-11" db="EMBL/GenBank/DDBJ databases">
        <authorList>
            <person name="Jaros S."/>
            <person name="Januszkiewicz K."/>
            <person name="Wedrychowicz H."/>
        </authorList>
    </citation>
    <scope>NUCLEOTIDE SEQUENCE [LARGE SCALE GENOMIC DNA]</scope>
    <source>
        <strain evidence="6 7">DSM 8605</strain>
    </source>
</reference>
<dbReference type="SUPFAM" id="SSF55073">
    <property type="entry name" value="Nucleotide cyclase"/>
    <property type="match status" value="1"/>
</dbReference>
<dbReference type="OrthoDB" id="9805474at2"/>
<dbReference type="Gene3D" id="3.40.50.2300">
    <property type="match status" value="1"/>
</dbReference>